<evidence type="ECO:0000313" key="2">
    <source>
        <dbReference type="Proteomes" id="UP000250235"/>
    </source>
</evidence>
<evidence type="ECO:0000313" key="1">
    <source>
        <dbReference type="EMBL" id="KZV22071.1"/>
    </source>
</evidence>
<gene>
    <name evidence="1" type="ORF">F511_35363</name>
</gene>
<reference evidence="1 2" key="1">
    <citation type="journal article" date="2015" name="Proc. Natl. Acad. Sci. U.S.A.">
        <title>The resurrection genome of Boea hygrometrica: A blueprint for survival of dehydration.</title>
        <authorList>
            <person name="Xiao L."/>
            <person name="Yang G."/>
            <person name="Zhang L."/>
            <person name="Yang X."/>
            <person name="Zhao S."/>
            <person name="Ji Z."/>
            <person name="Zhou Q."/>
            <person name="Hu M."/>
            <person name="Wang Y."/>
            <person name="Chen M."/>
            <person name="Xu Y."/>
            <person name="Jin H."/>
            <person name="Xiao X."/>
            <person name="Hu G."/>
            <person name="Bao F."/>
            <person name="Hu Y."/>
            <person name="Wan P."/>
            <person name="Li L."/>
            <person name="Deng X."/>
            <person name="Kuang T."/>
            <person name="Xiang C."/>
            <person name="Zhu J.K."/>
            <person name="Oliver M.J."/>
            <person name="He Y."/>
        </authorList>
    </citation>
    <scope>NUCLEOTIDE SEQUENCE [LARGE SCALE GENOMIC DNA]</scope>
    <source>
        <strain evidence="2">cv. XS01</strain>
    </source>
</reference>
<accession>A0A2Z7AJW2</accession>
<organism evidence="1 2">
    <name type="scientific">Dorcoceras hygrometricum</name>
    <dbReference type="NCBI Taxonomy" id="472368"/>
    <lineage>
        <taxon>Eukaryota</taxon>
        <taxon>Viridiplantae</taxon>
        <taxon>Streptophyta</taxon>
        <taxon>Embryophyta</taxon>
        <taxon>Tracheophyta</taxon>
        <taxon>Spermatophyta</taxon>
        <taxon>Magnoliopsida</taxon>
        <taxon>eudicotyledons</taxon>
        <taxon>Gunneridae</taxon>
        <taxon>Pentapetalae</taxon>
        <taxon>asterids</taxon>
        <taxon>lamiids</taxon>
        <taxon>Lamiales</taxon>
        <taxon>Gesneriaceae</taxon>
        <taxon>Didymocarpoideae</taxon>
        <taxon>Trichosporeae</taxon>
        <taxon>Loxocarpinae</taxon>
        <taxon>Dorcoceras</taxon>
    </lineage>
</organism>
<sequence>MWVALDPSCQDHYSYTVFEGFEQLEEECEEATVCRLLVFRPIDSSTQLVLSSFRSELFVTFVVVIVAQKLRMLVIEDERQYHAPHLPADLVLAAMRGVDSYHALMSLETADHIIQFRKLSRSVRSDRRSELR</sequence>
<keyword evidence="2" id="KW-1185">Reference proteome</keyword>
<proteinExistence type="predicted"/>
<dbReference type="Proteomes" id="UP000250235">
    <property type="component" value="Unassembled WGS sequence"/>
</dbReference>
<name>A0A2Z7AJW2_9LAMI</name>
<protein>
    <submittedName>
        <fullName evidence="1">Uncharacterized protein</fullName>
    </submittedName>
</protein>
<dbReference type="AlphaFoldDB" id="A0A2Z7AJW2"/>
<dbReference type="EMBL" id="KV014472">
    <property type="protein sequence ID" value="KZV22071.1"/>
    <property type="molecule type" value="Genomic_DNA"/>
</dbReference>